<proteinExistence type="predicted"/>
<dbReference type="Proteomes" id="UP000824721">
    <property type="component" value="Chromosome"/>
</dbReference>
<sequence length="141" mass="16065">MITLDHNNLSENVKHAYNLSEKFNKESRSKITLGSDEHLDVISQNTEVFNQLIGILSLVNNLVEKKFPSDKQEAEELKLALHSLHSSLDLFVNKIKVSDSSYSESVIQLEAETAQIVEYINDINDFILSDEEFISDDFFAE</sequence>
<accession>A0A8G0P589</accession>
<dbReference type="EMBL" id="CP067378">
    <property type="protein sequence ID" value="QYS89715.1"/>
    <property type="molecule type" value="Genomic_DNA"/>
</dbReference>
<reference evidence="1" key="1">
    <citation type="submission" date="2020-12" db="EMBL/GenBank/DDBJ databases">
        <title>Genome sequencing of genetic groups of Flavobacterium columnare.</title>
        <authorList>
            <person name="Waldbieser G.C."/>
            <person name="Griffin M.J."/>
            <person name="LaFrentz B.R."/>
        </authorList>
    </citation>
    <scope>NUCLEOTIDE SEQUENCE</scope>
    <source>
        <strain evidence="1">90-106</strain>
    </source>
</reference>
<organism evidence="1">
    <name type="scientific">Flavobacterium columnare</name>
    <dbReference type="NCBI Taxonomy" id="996"/>
    <lineage>
        <taxon>Bacteria</taxon>
        <taxon>Pseudomonadati</taxon>
        <taxon>Bacteroidota</taxon>
        <taxon>Flavobacteriia</taxon>
        <taxon>Flavobacteriales</taxon>
        <taxon>Flavobacteriaceae</taxon>
        <taxon>Flavobacterium</taxon>
    </lineage>
</organism>
<dbReference type="KEGG" id="fdv:JJC05_05640"/>
<dbReference type="AlphaFoldDB" id="A0A8G0P589"/>
<gene>
    <name evidence="1" type="ORF">JJC05_05640</name>
</gene>
<name>A0A8G0P589_9FLAO</name>
<protein>
    <submittedName>
        <fullName evidence="1">Uncharacterized protein</fullName>
    </submittedName>
</protein>
<evidence type="ECO:0000313" key="1">
    <source>
        <dbReference type="EMBL" id="QYS89715.1"/>
    </source>
</evidence>